<organism evidence="2 3">
    <name type="scientific">Setaria viridis</name>
    <name type="common">Green bristlegrass</name>
    <name type="synonym">Setaria italica subsp. viridis</name>
    <dbReference type="NCBI Taxonomy" id="4556"/>
    <lineage>
        <taxon>Eukaryota</taxon>
        <taxon>Viridiplantae</taxon>
        <taxon>Streptophyta</taxon>
        <taxon>Embryophyta</taxon>
        <taxon>Tracheophyta</taxon>
        <taxon>Spermatophyta</taxon>
        <taxon>Magnoliopsida</taxon>
        <taxon>Liliopsida</taxon>
        <taxon>Poales</taxon>
        <taxon>Poaceae</taxon>
        <taxon>PACMAD clade</taxon>
        <taxon>Panicoideae</taxon>
        <taxon>Panicodae</taxon>
        <taxon>Paniceae</taxon>
        <taxon>Cenchrinae</taxon>
        <taxon>Setaria</taxon>
    </lineage>
</organism>
<evidence type="ECO:0000313" key="3">
    <source>
        <dbReference type="Proteomes" id="UP000298652"/>
    </source>
</evidence>
<feature type="region of interest" description="Disordered" evidence="1">
    <location>
        <begin position="67"/>
        <end position="117"/>
    </location>
</feature>
<dbReference type="AlphaFoldDB" id="A0A4U6TRY3"/>
<accession>A0A4U6TRY3</accession>
<keyword evidence="3" id="KW-1185">Reference proteome</keyword>
<protein>
    <submittedName>
        <fullName evidence="2">Uncharacterized protein</fullName>
    </submittedName>
</protein>
<dbReference type="Gramene" id="TKW00337">
    <property type="protein sequence ID" value="TKW00337"/>
    <property type="gene ID" value="SEVIR_8G101850v2"/>
</dbReference>
<reference evidence="2" key="1">
    <citation type="submission" date="2019-03" db="EMBL/GenBank/DDBJ databases">
        <title>WGS assembly of Setaria viridis.</title>
        <authorList>
            <person name="Huang P."/>
            <person name="Jenkins J."/>
            <person name="Grimwood J."/>
            <person name="Barry K."/>
            <person name="Healey A."/>
            <person name="Mamidi S."/>
            <person name="Sreedasyam A."/>
            <person name="Shu S."/>
            <person name="Feldman M."/>
            <person name="Wu J."/>
            <person name="Yu Y."/>
            <person name="Chen C."/>
            <person name="Johnson J."/>
            <person name="Rokhsar D."/>
            <person name="Baxter I."/>
            <person name="Schmutz J."/>
            <person name="Brutnell T."/>
            <person name="Kellogg E."/>
        </authorList>
    </citation>
    <scope>NUCLEOTIDE SEQUENCE [LARGE SCALE GENOMIC DNA]</scope>
</reference>
<feature type="compositionally biased region" description="Basic and acidic residues" evidence="1">
    <location>
        <begin position="97"/>
        <end position="113"/>
    </location>
</feature>
<name>A0A4U6TRY3_SETVI</name>
<dbReference type="Proteomes" id="UP000298652">
    <property type="component" value="Chromosome 8"/>
</dbReference>
<proteinExistence type="predicted"/>
<evidence type="ECO:0000313" key="2">
    <source>
        <dbReference type="EMBL" id="TKW00337.1"/>
    </source>
</evidence>
<evidence type="ECO:0000256" key="1">
    <source>
        <dbReference type="SAM" id="MobiDB-lite"/>
    </source>
</evidence>
<gene>
    <name evidence="2" type="ORF">SEVIR_8G101850v2</name>
</gene>
<dbReference type="EMBL" id="CM016559">
    <property type="protein sequence ID" value="TKW00337.1"/>
    <property type="molecule type" value="Genomic_DNA"/>
</dbReference>
<sequence length="257" mass="28570">MSFRCSPMVVQLRVHCHCHAKSRRGSTPRPHAPSPCRIRLPVAAPRTASRWIRLSTAVPTVRCPDPTRAEHWGGAPLRAPSRGEAAGARRVVRSLRGRVDSSSERNLKEHEVHGGGGRRPVVRRYVEMVVGERRRRLRTMPRPVALGTRGSAVHRVVVASPSRWPAASGGGTPAKVVVEVRITESSASELPAARRIGKLLAHPLGARGQRPLLPKRRYFERCCTCRSRVRLLAATICFHLFYYLFAPCIKFEALLLD</sequence>